<organism evidence="8 9">
    <name type="scientific">Pan troglodytes</name>
    <name type="common">Chimpanzee</name>
    <dbReference type="NCBI Taxonomy" id="9598"/>
    <lineage>
        <taxon>Eukaryota</taxon>
        <taxon>Metazoa</taxon>
        <taxon>Chordata</taxon>
        <taxon>Craniata</taxon>
        <taxon>Vertebrata</taxon>
        <taxon>Euteleostomi</taxon>
        <taxon>Mammalia</taxon>
        <taxon>Eutheria</taxon>
        <taxon>Euarchontoglires</taxon>
        <taxon>Primates</taxon>
        <taxon>Haplorrhini</taxon>
        <taxon>Catarrhini</taxon>
        <taxon>Hominidae</taxon>
        <taxon>Pan</taxon>
    </lineage>
</organism>
<comment type="subcellular location">
    <subcellularLocation>
        <location evidence="1">Endoplasmic reticulum membrane</location>
        <topology evidence="1">Single-pass membrane protein</topology>
    </subcellularLocation>
</comment>
<comment type="similarity">
    <text evidence="2">Belongs to the TRIQK family.</text>
</comment>
<dbReference type="EMBL" id="NBAG03000213">
    <property type="protein sequence ID" value="PNI84962.1"/>
    <property type="molecule type" value="Genomic_DNA"/>
</dbReference>
<dbReference type="Proteomes" id="UP000236370">
    <property type="component" value="Unassembled WGS sequence"/>
</dbReference>
<comment type="caution">
    <text evidence="8">The sequence shown here is derived from an EMBL/GenBank/DDBJ whole genome shotgun (WGS) entry which is preliminary data.</text>
</comment>
<keyword evidence="5" id="KW-0256">Endoplasmic reticulum</keyword>
<keyword evidence="6" id="KW-1133">Transmembrane helix</keyword>
<evidence type="ECO:0000256" key="3">
    <source>
        <dbReference type="ARBA" id="ARBA00014257"/>
    </source>
</evidence>
<evidence type="ECO:0000256" key="5">
    <source>
        <dbReference type="ARBA" id="ARBA00022824"/>
    </source>
</evidence>
<proteinExistence type="inferred from homology"/>
<evidence type="ECO:0000313" key="9">
    <source>
        <dbReference type="Proteomes" id="UP000236370"/>
    </source>
</evidence>
<dbReference type="PANTHER" id="PTHR20583:SF1">
    <property type="entry name" value="TRIPLE QXXK_R MOTIF-CONTAINING PROTEIN"/>
    <property type="match status" value="1"/>
</dbReference>
<evidence type="ECO:0000256" key="7">
    <source>
        <dbReference type="ARBA" id="ARBA00023136"/>
    </source>
</evidence>
<dbReference type="GO" id="GO:0005789">
    <property type="term" value="C:endoplasmic reticulum membrane"/>
    <property type="evidence" value="ECO:0007669"/>
    <property type="project" value="UniProtKB-SubCell"/>
</dbReference>
<dbReference type="EMBL" id="NBAG03000213">
    <property type="protein sequence ID" value="PNI84956.1"/>
    <property type="molecule type" value="Genomic_DNA"/>
</dbReference>
<evidence type="ECO:0000256" key="2">
    <source>
        <dbReference type="ARBA" id="ARBA00007709"/>
    </source>
</evidence>
<evidence type="ECO:0000313" key="8">
    <source>
        <dbReference type="EMBL" id="PNI84956.1"/>
    </source>
</evidence>
<protein>
    <recommendedName>
        <fullName evidence="3">Triple QxxK/R motif-containing protein</fullName>
    </recommendedName>
</protein>
<dbReference type="AlphaFoldDB" id="A0A2J8PLQ2"/>
<dbReference type="InterPro" id="IPR024842">
    <property type="entry name" value="TRIQK"/>
</dbReference>
<keyword evidence="7" id="KW-0472">Membrane</keyword>
<gene>
    <name evidence="8" type="ORF">CK820_G0001823</name>
</gene>
<dbReference type="EMBL" id="NBAG03000213">
    <property type="protein sequence ID" value="PNI84958.1"/>
    <property type="molecule type" value="Genomic_DNA"/>
</dbReference>
<sequence>MGRKDAATIKLPVDQYRKQIGKQDYKKTKPILRATKLKAEAKKTAIGIKTHHGC</sequence>
<evidence type="ECO:0000256" key="1">
    <source>
        <dbReference type="ARBA" id="ARBA00004389"/>
    </source>
</evidence>
<dbReference type="PANTHER" id="PTHR20583">
    <property type="entry name" value="TRIPLE QXXK/R MOTIF-CONTAINING PROTEIN"/>
    <property type="match status" value="1"/>
</dbReference>
<dbReference type="SMR" id="A0A2J8PLQ2"/>
<reference evidence="8 9" key="1">
    <citation type="submission" date="2017-12" db="EMBL/GenBank/DDBJ databases">
        <title>High-resolution comparative analysis of great ape genomes.</title>
        <authorList>
            <person name="Pollen A."/>
            <person name="Hastie A."/>
            <person name="Hormozdiari F."/>
            <person name="Dougherty M."/>
            <person name="Liu R."/>
            <person name="Chaisson M."/>
            <person name="Hoppe E."/>
            <person name="Hill C."/>
            <person name="Pang A."/>
            <person name="Hillier L."/>
            <person name="Baker C."/>
            <person name="Armstrong J."/>
            <person name="Shendure J."/>
            <person name="Paten B."/>
            <person name="Wilson R."/>
            <person name="Chao H."/>
            <person name="Schneider V."/>
            <person name="Ventura M."/>
            <person name="Kronenberg Z."/>
            <person name="Murali S."/>
            <person name="Gordon D."/>
            <person name="Cantsilieris S."/>
            <person name="Munson K."/>
            <person name="Nelson B."/>
            <person name="Raja A."/>
            <person name="Underwood J."/>
            <person name="Diekhans M."/>
            <person name="Fiddes I."/>
            <person name="Haussler D."/>
            <person name="Eichler E."/>
        </authorList>
    </citation>
    <scope>NUCLEOTIDE SEQUENCE [LARGE SCALE GENOMIC DNA]</scope>
    <source>
        <strain evidence="8">Yerkes chimp pedigree #C0471</strain>
        <tissue evidence="8">Blood</tissue>
    </source>
</reference>
<keyword evidence="4" id="KW-0812">Transmembrane</keyword>
<dbReference type="EMBL" id="NBAG03000213">
    <property type="protein sequence ID" value="PNI84960.1"/>
    <property type="molecule type" value="Genomic_DNA"/>
</dbReference>
<accession>A0A2J8PLQ2</accession>
<evidence type="ECO:0000256" key="4">
    <source>
        <dbReference type="ARBA" id="ARBA00022692"/>
    </source>
</evidence>
<name>A0A2J8PLQ2_PANTR</name>
<dbReference type="Pfam" id="PF15168">
    <property type="entry name" value="TRIQK"/>
    <property type="match status" value="1"/>
</dbReference>
<evidence type="ECO:0000256" key="6">
    <source>
        <dbReference type="ARBA" id="ARBA00022989"/>
    </source>
</evidence>